<dbReference type="Proteomes" id="UP000008777">
    <property type="component" value="Segment"/>
</dbReference>
<evidence type="ECO:0000313" key="2">
    <source>
        <dbReference type="EMBL" id="CAG25633.1"/>
    </source>
</evidence>
<reference evidence="2 3" key="1">
    <citation type="journal article" date="2004" name="Virology">
        <title>Morphology and genome organisation of the virus PSV of the hyperthermophilic archaeal genera Pyrobaculum and Thermoproteus: A novel virus family, the Globuloviridae.</title>
        <authorList>
            <person name="Haering M."/>
            <person name="Peng X."/>
            <person name="Bruegger K."/>
            <person name="Rachel R."/>
            <person name="Stetter K.O."/>
            <person name="Garrett R.A."/>
            <person name="Prangishvili D."/>
        </authorList>
    </citation>
    <scope>NUCLEOTIDE SEQUENCE [LARGE SCALE GENOMIC DNA]</scope>
    <source>
        <strain evidence="3">Isolate United States/Yellowstone</strain>
    </source>
</reference>
<keyword evidence="1" id="KW-0472">Membrane</keyword>
<evidence type="ECO:0000256" key="1">
    <source>
        <dbReference type="SAM" id="Phobius"/>
    </source>
</evidence>
<sequence length="119" mass="14183">MTARNPFRKYRNKYLDKFLITVAIELALFSYIIAVYVYKLPLIFSRWALPLIISTILAGFVLLYLVFASMFYIFQTLYFWRLERLYERNPRLAVRYFAKDYLSEEAKLARKALSLVGLS</sequence>
<keyword evidence="1" id="KW-0812">Transmembrane</keyword>
<dbReference type="RefSeq" id="YP_015535.1">
    <property type="nucleotide sequence ID" value="NC_005872.1"/>
</dbReference>
<keyword evidence="3" id="KW-1185">Reference proteome</keyword>
<feature type="transmembrane region" description="Helical" evidence="1">
    <location>
        <begin position="18"/>
        <end position="38"/>
    </location>
</feature>
<keyword evidence="1" id="KW-1133">Transmembrane helix</keyword>
<name>Q6ZYI9_PSVY</name>
<organismHost>
    <name type="scientific">Thermoproteus tenax</name>
    <dbReference type="NCBI Taxonomy" id="2271"/>
</organismHost>
<dbReference type="GeneID" id="4432029"/>
<organism evidence="2 3">
    <name type="scientific">Pyrobaculum spherical virus (isolate United States/Yellowstone)</name>
    <name type="common">PSV</name>
    <dbReference type="NCBI Taxonomy" id="654907"/>
    <lineage>
        <taxon>Viruses</taxon>
        <taxon>Viruses incertae sedis</taxon>
        <taxon>Globuloviridae</taxon>
        <taxon>Alphaglobulovirus</taxon>
        <taxon>Alphaglobulovirus obsidianense</taxon>
    </lineage>
</organism>
<dbReference type="EMBL" id="AJ635161">
    <property type="protein sequence ID" value="CAG25633.1"/>
    <property type="molecule type" value="Genomic_DNA"/>
</dbReference>
<feature type="transmembrane region" description="Helical" evidence="1">
    <location>
        <begin position="50"/>
        <end position="74"/>
    </location>
</feature>
<protein>
    <submittedName>
        <fullName evidence="2">Uncharacterized protein</fullName>
    </submittedName>
</protein>
<dbReference type="KEGG" id="vg:4432029"/>
<organismHost>
    <name type="scientific">Pyrobaculum</name>
    <dbReference type="NCBI Taxonomy" id="2276"/>
</organismHost>
<proteinExistence type="predicted"/>
<accession>Q6ZYI9</accession>
<evidence type="ECO:0000313" key="3">
    <source>
        <dbReference type="Proteomes" id="UP000008777"/>
    </source>
</evidence>